<protein>
    <submittedName>
        <fullName evidence="3">VCBS repeat-containing protein</fullName>
    </submittedName>
</protein>
<sequence length="565" mass="59160">MRRLLALPVAAALAAGALAGASPAAAADDFSFDNVRNWTLQPGEGWAEIGPLSWYGGEPTGWMVYALSKKPLTDPSWTDGGLPSGLQVNPGDECRAADAAVGIYICKGEYTIATPTVTASPTAAHGTTAHFGVAYAPDSGSIDKAVKEAQTAATFSENGRHAARTITVKSAEHVAQNTMSLRTPTLKAGGSVTQSVTVHAVDEGELQLSFRPADGMRWWEEHEATIEIDSVSRAGNAECRHSTGSVAWGGITCQVTPGDATISWTLKADAATAAWQLSADAVYEVYTFGTGNPTASADFAVDSPHPVRTHHNLLAKSKDGVLQYMEGTGLAARPFKDWVEHVGGGWNTYNALTKLSPVTSESLGGGIVGRDSAGVLWHYTMSGTWTVISPRTKVGGGWQIFDKLTGAGDLNGDGKADLLARDKAGVLWLYKGTGNAAAPFAARTQVGGGWQTFGELTGAGDVSGDGKADLLARDKAGVLWLYKGTGNAAAPFAARTQIGGGWQVHRSLTSPGDMTDDGRADLIAQDTAGRLWLYRGTGKASAPYATRTEIDHYEDDTVSAFATLL</sequence>
<accession>A0A7H0HVV7</accession>
<dbReference type="Gene3D" id="2.130.10.130">
    <property type="entry name" value="Integrin alpha, N-terminal"/>
    <property type="match status" value="1"/>
</dbReference>
<evidence type="ECO:0000313" key="4">
    <source>
        <dbReference type="Proteomes" id="UP000516230"/>
    </source>
</evidence>
<dbReference type="Pfam" id="PF13517">
    <property type="entry name" value="FG-GAP_3"/>
    <property type="match status" value="1"/>
</dbReference>
<dbReference type="PANTHER" id="PTHR46580">
    <property type="entry name" value="SENSOR KINASE-RELATED"/>
    <property type="match status" value="1"/>
</dbReference>
<evidence type="ECO:0000256" key="2">
    <source>
        <dbReference type="SAM" id="SignalP"/>
    </source>
</evidence>
<gene>
    <name evidence="3" type="ORF">IAG43_18295</name>
</gene>
<reference evidence="3 4" key="1">
    <citation type="submission" date="2020-08" db="EMBL/GenBank/DDBJ databases">
        <title>A novel species.</title>
        <authorList>
            <person name="Gao J."/>
        </authorList>
    </citation>
    <scope>NUCLEOTIDE SEQUENCE [LARGE SCALE GENOMIC DNA]</scope>
    <source>
        <strain evidence="3 4">CRPJ-33</strain>
    </source>
</reference>
<proteinExistence type="predicted"/>
<dbReference type="AlphaFoldDB" id="A0A7H0HVV7"/>
<dbReference type="InterPro" id="IPR028994">
    <property type="entry name" value="Integrin_alpha_N"/>
</dbReference>
<dbReference type="RefSeq" id="WP_187741802.1">
    <property type="nucleotide sequence ID" value="NZ_CP060825.1"/>
</dbReference>
<dbReference type="PANTHER" id="PTHR46580:SF4">
    <property type="entry name" value="ATP_GTP-BINDING PROTEIN"/>
    <property type="match status" value="1"/>
</dbReference>
<organism evidence="3 4">
    <name type="scientific">Streptomyces genisteinicus</name>
    <dbReference type="NCBI Taxonomy" id="2768068"/>
    <lineage>
        <taxon>Bacteria</taxon>
        <taxon>Bacillati</taxon>
        <taxon>Actinomycetota</taxon>
        <taxon>Actinomycetes</taxon>
        <taxon>Kitasatosporales</taxon>
        <taxon>Streptomycetaceae</taxon>
        <taxon>Streptomyces</taxon>
    </lineage>
</organism>
<dbReference type="KEGG" id="sgj:IAG43_18295"/>
<feature type="signal peptide" evidence="2">
    <location>
        <begin position="1"/>
        <end position="26"/>
    </location>
</feature>
<name>A0A7H0HVV7_9ACTN</name>
<dbReference type="SUPFAM" id="SSF69318">
    <property type="entry name" value="Integrin alpha N-terminal domain"/>
    <property type="match status" value="1"/>
</dbReference>
<keyword evidence="1 2" id="KW-0732">Signal</keyword>
<evidence type="ECO:0000313" key="3">
    <source>
        <dbReference type="EMBL" id="QNP64673.1"/>
    </source>
</evidence>
<evidence type="ECO:0000256" key="1">
    <source>
        <dbReference type="ARBA" id="ARBA00022729"/>
    </source>
</evidence>
<feature type="chain" id="PRO_5028928055" evidence="2">
    <location>
        <begin position="27"/>
        <end position="565"/>
    </location>
</feature>
<dbReference type="Proteomes" id="UP000516230">
    <property type="component" value="Chromosome"/>
</dbReference>
<keyword evidence="4" id="KW-1185">Reference proteome</keyword>
<dbReference type="InterPro" id="IPR013517">
    <property type="entry name" value="FG-GAP"/>
</dbReference>
<dbReference type="EMBL" id="CP060825">
    <property type="protein sequence ID" value="QNP64673.1"/>
    <property type="molecule type" value="Genomic_DNA"/>
</dbReference>